<dbReference type="InterPro" id="IPR001763">
    <property type="entry name" value="Rhodanese-like_dom"/>
</dbReference>
<protein>
    <recommendedName>
        <fullName evidence="1">Rhodanese domain-containing protein</fullName>
    </recommendedName>
</protein>
<dbReference type="Pfam" id="PF00581">
    <property type="entry name" value="Rhodanese"/>
    <property type="match status" value="1"/>
</dbReference>
<dbReference type="EMBL" id="GDKF01008326">
    <property type="protein sequence ID" value="JAT70296.1"/>
    <property type="molecule type" value="Transcribed_RNA"/>
</dbReference>
<sequence>SIPTRLISSCKYIAKWFIGEMVAVGIHAHVVRTLPSPRCGMEGRPAWARSPLGNSCTPRVTPSTLKRSVSRQAGGLEMENAQKRWENQVRDGRVRNVRAKEVPGLLKEGWTLLDVRPSSELDKARIKGAVEVPLFVVDDDMSPAGLLKQASAFGMGGWWLGGKHMKPYPTFLEEVEAKVPKDASIIVACQKGLRSLAACEVLSRAGYRSLAWINGGYDTAQPGELPVEGDVDVRLAGIGGLSSVLGWTEPQREGQGGGFAGGFQNILKGVAVILLLDVLLFGWELIQASKQ</sequence>
<dbReference type="Gene3D" id="3.40.250.10">
    <property type="entry name" value="Rhodanese-like domain"/>
    <property type="match status" value="1"/>
</dbReference>
<gene>
    <name evidence="2" type="ORF">g.100893</name>
</gene>
<reference evidence="2" key="1">
    <citation type="submission" date="2015-08" db="EMBL/GenBank/DDBJ databases">
        <authorList>
            <person name="Babu N.S."/>
            <person name="Beckwith C.J."/>
            <person name="Beseler K.G."/>
            <person name="Brison A."/>
            <person name="Carone J.V."/>
            <person name="Caskin T.P."/>
            <person name="Diamond M."/>
            <person name="Durham M.E."/>
            <person name="Foxe J.M."/>
            <person name="Go M."/>
            <person name="Henderson B.A."/>
            <person name="Jones I.B."/>
            <person name="McGettigan J.A."/>
            <person name="Micheletti S.J."/>
            <person name="Nasrallah M.E."/>
            <person name="Ortiz D."/>
            <person name="Piller C.R."/>
            <person name="Privatt S.R."/>
            <person name="Schneider S.L."/>
            <person name="Sharp S."/>
            <person name="Smith T.C."/>
            <person name="Stanton J.D."/>
            <person name="Ullery H.E."/>
            <person name="Wilson R.J."/>
            <person name="Serrano M.G."/>
            <person name="Buck G."/>
            <person name="Lee V."/>
            <person name="Wang Y."/>
            <person name="Carvalho R."/>
            <person name="Voegtly L."/>
            <person name="Shi R."/>
            <person name="Duckworth R."/>
            <person name="Johnson A."/>
            <person name="Loviza R."/>
            <person name="Walstead R."/>
            <person name="Shah Z."/>
            <person name="Kiflezghi M."/>
            <person name="Wade K."/>
            <person name="Ball S.L."/>
            <person name="Bradley K.W."/>
            <person name="Asai D.J."/>
            <person name="Bowman C.A."/>
            <person name="Russell D.A."/>
            <person name="Pope W.H."/>
            <person name="Jacobs-Sera D."/>
            <person name="Hendrix R.W."/>
            <person name="Hatfull G.F."/>
        </authorList>
    </citation>
    <scope>NUCLEOTIDE SEQUENCE</scope>
</reference>
<dbReference type="CDD" id="cd00158">
    <property type="entry name" value="RHOD"/>
    <property type="match status" value="1"/>
</dbReference>
<feature type="non-terminal residue" evidence="2">
    <location>
        <position position="1"/>
    </location>
</feature>
<name>A0A1D1ZTM0_AUXPR</name>
<dbReference type="PANTHER" id="PTHR45187">
    <property type="entry name" value="RHODANESE-LIKE DOMAIN-CONTAINING PROTEIN 11, CHLOROPLASTIC"/>
    <property type="match status" value="1"/>
</dbReference>
<dbReference type="InterPro" id="IPR036873">
    <property type="entry name" value="Rhodanese-like_dom_sf"/>
</dbReference>
<dbReference type="AlphaFoldDB" id="A0A1D1ZTM0"/>
<proteinExistence type="predicted"/>
<dbReference type="SMART" id="SM00450">
    <property type="entry name" value="RHOD"/>
    <property type="match status" value="1"/>
</dbReference>
<evidence type="ECO:0000259" key="1">
    <source>
        <dbReference type="PROSITE" id="PS50206"/>
    </source>
</evidence>
<dbReference type="InterPro" id="IPR044664">
    <property type="entry name" value="STR11-like"/>
</dbReference>
<evidence type="ECO:0000313" key="2">
    <source>
        <dbReference type="EMBL" id="JAT70296.1"/>
    </source>
</evidence>
<dbReference type="SUPFAM" id="SSF52821">
    <property type="entry name" value="Rhodanese/Cell cycle control phosphatase"/>
    <property type="match status" value="1"/>
</dbReference>
<dbReference type="PANTHER" id="PTHR45187:SF2">
    <property type="entry name" value="RHODANESE-LIKE DOMAIN-CONTAINING PROTEIN 11, CHLOROPLASTIC"/>
    <property type="match status" value="1"/>
</dbReference>
<organism evidence="2">
    <name type="scientific">Auxenochlorella protothecoides</name>
    <name type="common">Green microalga</name>
    <name type="synonym">Chlorella protothecoides</name>
    <dbReference type="NCBI Taxonomy" id="3075"/>
    <lineage>
        <taxon>Eukaryota</taxon>
        <taxon>Viridiplantae</taxon>
        <taxon>Chlorophyta</taxon>
        <taxon>core chlorophytes</taxon>
        <taxon>Trebouxiophyceae</taxon>
        <taxon>Chlorellales</taxon>
        <taxon>Chlorellaceae</taxon>
        <taxon>Auxenochlorella</taxon>
    </lineage>
</organism>
<accession>A0A1D1ZTM0</accession>
<dbReference type="PROSITE" id="PS50206">
    <property type="entry name" value="RHODANESE_3"/>
    <property type="match status" value="1"/>
</dbReference>
<feature type="domain" description="Rhodanese" evidence="1">
    <location>
        <begin position="106"/>
        <end position="229"/>
    </location>
</feature>